<dbReference type="OrthoDB" id="43654at2759"/>
<evidence type="ECO:0000256" key="1">
    <source>
        <dbReference type="ARBA" id="ARBA00009923"/>
    </source>
</evidence>
<dbReference type="RefSeq" id="XP_020660101.2">
    <property type="nucleotide sequence ID" value="XM_020804442.2"/>
</dbReference>
<dbReference type="SUPFAM" id="SSF55797">
    <property type="entry name" value="PR-1-like"/>
    <property type="match status" value="1"/>
</dbReference>
<dbReference type="InterPro" id="IPR001283">
    <property type="entry name" value="CRISP-related"/>
</dbReference>
<dbReference type="InterPro" id="IPR035940">
    <property type="entry name" value="CAP_sf"/>
</dbReference>
<keyword evidence="3" id="KW-0472">Membrane</keyword>
<dbReference type="GeneID" id="110084798"/>
<organism evidence="5 6">
    <name type="scientific">Pogona vitticeps</name>
    <name type="common">central bearded dragon</name>
    <dbReference type="NCBI Taxonomy" id="103695"/>
    <lineage>
        <taxon>Eukaryota</taxon>
        <taxon>Metazoa</taxon>
        <taxon>Chordata</taxon>
        <taxon>Craniata</taxon>
        <taxon>Vertebrata</taxon>
        <taxon>Euteleostomi</taxon>
        <taxon>Lepidosauria</taxon>
        <taxon>Squamata</taxon>
        <taxon>Bifurcata</taxon>
        <taxon>Unidentata</taxon>
        <taxon>Episquamata</taxon>
        <taxon>Toxicofera</taxon>
        <taxon>Iguania</taxon>
        <taxon>Acrodonta</taxon>
        <taxon>Agamidae</taxon>
        <taxon>Amphibolurinae</taxon>
        <taxon>Pogona</taxon>
    </lineage>
</organism>
<dbReference type="InterPro" id="IPR014044">
    <property type="entry name" value="CAP_dom"/>
</dbReference>
<sequence length="297" mass="33500">MRKNPRRPGRRGAFLARAASCLSVRTAANMGRCCCPWVALGLVVLLGKAHCHNFGPYPDITNKTFIKLYVDAHNKYRSEVKPSAANMRYMTFDIALARIAKAYGKKCIWKHNKNTKIHPDHKFRPFGENLWMGSAGRRPFNPVGAIGSFHSEVKFYDFSSHKCTDVCGHYTQVVWANSYKVGCAVVYCRLVGKSKNMELLVCNYAPAGNYAGVRPYKAGRSCSACPQGDTCQNNLCRNPERDKSNTSYANWYPPYEYEIRCDASCIAVAILRPLLMFITLPVVYYLKLRYPSLSFGI</sequence>
<dbReference type="KEGG" id="pvt:110084798"/>
<dbReference type="PRINTS" id="PR00837">
    <property type="entry name" value="V5TPXLIKE"/>
</dbReference>
<feature type="transmembrane region" description="Helical" evidence="3">
    <location>
        <begin position="266"/>
        <end position="286"/>
    </location>
</feature>
<evidence type="ECO:0000259" key="4">
    <source>
        <dbReference type="SMART" id="SM00198"/>
    </source>
</evidence>
<dbReference type="AlphaFoldDB" id="A0A6J0UHA9"/>
<evidence type="ECO:0000256" key="3">
    <source>
        <dbReference type="SAM" id="Phobius"/>
    </source>
</evidence>
<dbReference type="PROSITE" id="PS01010">
    <property type="entry name" value="CRISP_2"/>
    <property type="match status" value="1"/>
</dbReference>
<dbReference type="PANTHER" id="PTHR10334">
    <property type="entry name" value="CYSTEINE-RICH SECRETORY PROTEIN-RELATED"/>
    <property type="match status" value="1"/>
</dbReference>
<dbReference type="InterPro" id="IPR018244">
    <property type="entry name" value="Allrgn_V5/Tpx1_CS"/>
</dbReference>
<dbReference type="Pfam" id="PF00188">
    <property type="entry name" value="CAP"/>
    <property type="match status" value="1"/>
</dbReference>
<dbReference type="InParanoid" id="A0A6J0UHA9"/>
<name>A0A6J0UHA9_9SAUR</name>
<reference evidence="6" key="1">
    <citation type="submission" date="2025-08" db="UniProtKB">
        <authorList>
            <consortium name="RefSeq"/>
        </authorList>
    </citation>
    <scope>IDENTIFICATION</scope>
</reference>
<evidence type="ECO:0000256" key="2">
    <source>
        <dbReference type="ARBA" id="ARBA00023157"/>
    </source>
</evidence>
<keyword evidence="3" id="KW-0812">Transmembrane</keyword>
<keyword evidence="5" id="KW-1185">Reference proteome</keyword>
<dbReference type="SMART" id="SM00198">
    <property type="entry name" value="SCP"/>
    <property type="match status" value="1"/>
</dbReference>
<dbReference type="Gene3D" id="3.40.33.10">
    <property type="entry name" value="CAP"/>
    <property type="match status" value="1"/>
</dbReference>
<accession>A0A6J0UHA9</accession>
<keyword evidence="2" id="KW-1015">Disulfide bond</keyword>
<feature type="domain" description="SCP" evidence="4">
    <location>
        <begin position="64"/>
        <end position="212"/>
    </location>
</feature>
<comment type="similarity">
    <text evidence="1">Belongs to the CRISP family.</text>
</comment>
<dbReference type="Proteomes" id="UP001652642">
    <property type="component" value="Chromosome 5"/>
</dbReference>
<evidence type="ECO:0000313" key="6">
    <source>
        <dbReference type="RefSeq" id="XP_020660101.2"/>
    </source>
</evidence>
<proteinExistence type="inferred from homology"/>
<dbReference type="GO" id="GO:0005576">
    <property type="term" value="C:extracellular region"/>
    <property type="evidence" value="ECO:0007669"/>
    <property type="project" value="InterPro"/>
</dbReference>
<keyword evidence="3" id="KW-1133">Transmembrane helix</keyword>
<evidence type="ECO:0000313" key="5">
    <source>
        <dbReference type="Proteomes" id="UP001652642"/>
    </source>
</evidence>
<dbReference type="PROSITE" id="PS01009">
    <property type="entry name" value="CRISP_1"/>
    <property type="match status" value="1"/>
</dbReference>
<protein>
    <submittedName>
        <fullName evidence="6">GLIPR1-like protein 1 isoform X1</fullName>
    </submittedName>
</protein>
<gene>
    <name evidence="6" type="primary">LOC110084798</name>
</gene>